<proteinExistence type="predicted"/>
<organism evidence="1">
    <name type="scientific">uncultured Nocardioides sp</name>
    <dbReference type="NCBI Taxonomy" id="198441"/>
    <lineage>
        <taxon>Bacteria</taxon>
        <taxon>Bacillati</taxon>
        <taxon>Actinomycetota</taxon>
        <taxon>Actinomycetes</taxon>
        <taxon>Propionibacteriales</taxon>
        <taxon>Nocardioidaceae</taxon>
        <taxon>Nocardioides</taxon>
        <taxon>environmental samples</taxon>
    </lineage>
</organism>
<reference evidence="1" key="1">
    <citation type="submission" date="2020-02" db="EMBL/GenBank/DDBJ databases">
        <authorList>
            <person name="Meier V. D."/>
        </authorList>
    </citation>
    <scope>NUCLEOTIDE SEQUENCE</scope>
    <source>
        <strain evidence="1">AVDCRST_MAG06</strain>
    </source>
</reference>
<dbReference type="EMBL" id="CADCUP010000026">
    <property type="protein sequence ID" value="CAA9374161.1"/>
    <property type="molecule type" value="Genomic_DNA"/>
</dbReference>
<feature type="non-terminal residue" evidence="1">
    <location>
        <position position="40"/>
    </location>
</feature>
<protein>
    <submittedName>
        <fullName evidence="1">Uncharacterized protein</fullName>
    </submittedName>
</protein>
<evidence type="ECO:0000313" key="1">
    <source>
        <dbReference type="EMBL" id="CAA9374161.1"/>
    </source>
</evidence>
<sequence length="40" mass="4222">MTSPRGAGRLGTEVRALGRGTRRLLVGRDVSSAAATLTYF</sequence>
<name>A0A6J4N1V9_9ACTN</name>
<dbReference type="AlphaFoldDB" id="A0A6J4N1V9"/>
<accession>A0A6J4N1V9</accession>
<gene>
    <name evidence="1" type="ORF">AVDCRST_MAG06-321</name>
</gene>